<dbReference type="EMBL" id="KZ857422">
    <property type="protein sequence ID" value="RDX46964.1"/>
    <property type="molecule type" value="Genomic_DNA"/>
</dbReference>
<sequence length="126" mass="14289">PEDETFAVIRMDPVAMVRHLNDPEALRAAQALSTRSYLVYLHCDSVLPFPGKPWYGFTVYLVGPCLPPHDCDFMTSEMCIPIFPNASHPEGREPVRPQPVFPFDNCYIWSGLNMKIRVCSEPDGFD</sequence>
<accession>A0A371D364</accession>
<evidence type="ECO:0000313" key="2">
    <source>
        <dbReference type="Proteomes" id="UP000256964"/>
    </source>
</evidence>
<keyword evidence="2" id="KW-1185">Reference proteome</keyword>
<evidence type="ECO:0000313" key="1">
    <source>
        <dbReference type="EMBL" id="RDX46964.1"/>
    </source>
</evidence>
<organism evidence="1 2">
    <name type="scientific">Lentinus brumalis</name>
    <dbReference type="NCBI Taxonomy" id="2498619"/>
    <lineage>
        <taxon>Eukaryota</taxon>
        <taxon>Fungi</taxon>
        <taxon>Dikarya</taxon>
        <taxon>Basidiomycota</taxon>
        <taxon>Agaricomycotina</taxon>
        <taxon>Agaricomycetes</taxon>
        <taxon>Polyporales</taxon>
        <taxon>Polyporaceae</taxon>
        <taxon>Lentinus</taxon>
    </lineage>
</organism>
<dbReference type="Proteomes" id="UP000256964">
    <property type="component" value="Unassembled WGS sequence"/>
</dbReference>
<protein>
    <submittedName>
        <fullName evidence="1">Uncharacterized protein</fullName>
    </submittedName>
</protein>
<feature type="non-terminal residue" evidence="1">
    <location>
        <position position="1"/>
    </location>
</feature>
<name>A0A371D364_9APHY</name>
<dbReference type="OrthoDB" id="2930792at2759"/>
<reference evidence="1 2" key="1">
    <citation type="journal article" date="2018" name="Biotechnol. Biofuels">
        <title>Integrative visual omics of the white-rot fungus Polyporus brumalis exposes the biotechnological potential of its oxidative enzymes for delignifying raw plant biomass.</title>
        <authorList>
            <person name="Miyauchi S."/>
            <person name="Rancon A."/>
            <person name="Drula E."/>
            <person name="Hage H."/>
            <person name="Chaduli D."/>
            <person name="Favel A."/>
            <person name="Grisel S."/>
            <person name="Henrissat B."/>
            <person name="Herpoel-Gimbert I."/>
            <person name="Ruiz-Duenas F.J."/>
            <person name="Chevret D."/>
            <person name="Hainaut M."/>
            <person name="Lin J."/>
            <person name="Wang M."/>
            <person name="Pangilinan J."/>
            <person name="Lipzen A."/>
            <person name="Lesage-Meessen L."/>
            <person name="Navarro D."/>
            <person name="Riley R."/>
            <person name="Grigoriev I.V."/>
            <person name="Zhou S."/>
            <person name="Raouche S."/>
            <person name="Rosso M.N."/>
        </authorList>
    </citation>
    <scope>NUCLEOTIDE SEQUENCE [LARGE SCALE GENOMIC DNA]</scope>
    <source>
        <strain evidence="1 2">BRFM 1820</strain>
    </source>
</reference>
<dbReference type="AlphaFoldDB" id="A0A371D364"/>
<feature type="non-terminal residue" evidence="1">
    <location>
        <position position="126"/>
    </location>
</feature>
<proteinExistence type="predicted"/>
<gene>
    <name evidence="1" type="ORF">OH76DRAFT_1321749</name>
</gene>
<dbReference type="STRING" id="139420.A0A371D364"/>